<reference evidence="8" key="1">
    <citation type="submission" date="2022-11" db="UniProtKB">
        <authorList>
            <consortium name="WormBaseParasite"/>
        </authorList>
    </citation>
    <scope>IDENTIFICATION</scope>
</reference>
<dbReference type="Gene3D" id="3.20.20.80">
    <property type="entry name" value="Glycosidases"/>
    <property type="match status" value="1"/>
</dbReference>
<evidence type="ECO:0000256" key="2">
    <source>
        <dbReference type="ARBA" id="ARBA00022801"/>
    </source>
</evidence>
<dbReference type="SUPFAM" id="SSF51445">
    <property type="entry name" value="(Trans)glycosidases"/>
    <property type="match status" value="1"/>
</dbReference>
<proteinExistence type="inferred from homology"/>
<dbReference type="WBParaSite" id="Gr19_v10_g5683.t1">
    <property type="protein sequence ID" value="Gr19_v10_g5683.t1"/>
    <property type="gene ID" value="Gr19_v10_g5683"/>
</dbReference>
<name>A0A914I1A1_GLORO</name>
<evidence type="ECO:0000256" key="5">
    <source>
        <dbReference type="SAM" id="SignalP"/>
    </source>
</evidence>
<dbReference type="Proteomes" id="UP000887572">
    <property type="component" value="Unplaced"/>
</dbReference>
<dbReference type="GO" id="GO:0000272">
    <property type="term" value="P:polysaccharide catabolic process"/>
    <property type="evidence" value="ECO:0007669"/>
    <property type="project" value="InterPro"/>
</dbReference>
<sequence length="335" mass="36688">MAFALIFLVTFAAITFCDLINAAAPPFGQLSVKGNKLYGANGKQVQLIGMSLFWSQWNSAFWNSVTVQKLKCNWRVNVIRAPLGVESGGYLQYPAREKAKLITVVDAAIAAGIYVIIDWHYTSSTAYTSQAVALFTEMSKKYGKQPNILYEVWNEPVDNSWAGQLVPYHQTLIKEIRANDPNNVIICGTPRYDMSLIEPANSPIKGQKNIMYTFHWYAADASNGGGNGGDDALLAMAKSAYNKGLPLFCTEYGLASGSGNKTINVPQAKKWWAWMDANKISHINWCIWDKPYNGNPIKQGTTSAQLHLDSVLSVDGKIVKGMIVSKNAAPSGCSG</sequence>
<feature type="domain" description="Glycoside hydrolase family 5" evidence="6">
    <location>
        <begin position="40"/>
        <end position="290"/>
    </location>
</feature>
<dbReference type="PANTHER" id="PTHR34142">
    <property type="entry name" value="ENDO-BETA-1,4-GLUCANASE A"/>
    <property type="match status" value="1"/>
</dbReference>
<dbReference type="PANTHER" id="PTHR34142:SF1">
    <property type="entry name" value="GLYCOSIDE HYDROLASE FAMILY 5 DOMAIN-CONTAINING PROTEIN"/>
    <property type="match status" value="1"/>
</dbReference>
<dbReference type="Pfam" id="PF00150">
    <property type="entry name" value="Cellulase"/>
    <property type="match status" value="1"/>
</dbReference>
<keyword evidence="7" id="KW-1185">Reference proteome</keyword>
<feature type="chain" id="PRO_5037345378" evidence="5">
    <location>
        <begin position="18"/>
        <end position="335"/>
    </location>
</feature>
<dbReference type="GO" id="GO:0004553">
    <property type="term" value="F:hydrolase activity, hydrolyzing O-glycosyl compounds"/>
    <property type="evidence" value="ECO:0007669"/>
    <property type="project" value="InterPro"/>
</dbReference>
<organism evidence="7 8">
    <name type="scientific">Globodera rostochiensis</name>
    <name type="common">Golden nematode worm</name>
    <name type="synonym">Heterodera rostochiensis</name>
    <dbReference type="NCBI Taxonomy" id="31243"/>
    <lineage>
        <taxon>Eukaryota</taxon>
        <taxon>Metazoa</taxon>
        <taxon>Ecdysozoa</taxon>
        <taxon>Nematoda</taxon>
        <taxon>Chromadorea</taxon>
        <taxon>Rhabditida</taxon>
        <taxon>Tylenchina</taxon>
        <taxon>Tylenchomorpha</taxon>
        <taxon>Tylenchoidea</taxon>
        <taxon>Heteroderidae</taxon>
        <taxon>Heteroderinae</taxon>
        <taxon>Globodera</taxon>
    </lineage>
</organism>
<dbReference type="InterPro" id="IPR001547">
    <property type="entry name" value="Glyco_hydro_5"/>
</dbReference>
<accession>A0A914I1A1</accession>
<keyword evidence="3 4" id="KW-0326">Glycosidase</keyword>
<evidence type="ECO:0000313" key="7">
    <source>
        <dbReference type="Proteomes" id="UP000887572"/>
    </source>
</evidence>
<keyword evidence="2 4" id="KW-0378">Hydrolase</keyword>
<protein>
    <submittedName>
        <fullName evidence="8">Glycoside hydrolase family 5 domain-containing protein</fullName>
    </submittedName>
</protein>
<evidence type="ECO:0000259" key="6">
    <source>
        <dbReference type="Pfam" id="PF00150"/>
    </source>
</evidence>
<evidence type="ECO:0000256" key="3">
    <source>
        <dbReference type="ARBA" id="ARBA00023295"/>
    </source>
</evidence>
<keyword evidence="5" id="KW-0732">Signal</keyword>
<dbReference type="AlphaFoldDB" id="A0A914I1A1"/>
<dbReference type="InterPro" id="IPR018087">
    <property type="entry name" value="Glyco_hydro_5_CS"/>
</dbReference>
<evidence type="ECO:0000313" key="8">
    <source>
        <dbReference type="WBParaSite" id="Gr19_v10_g5683.t1"/>
    </source>
</evidence>
<feature type="signal peptide" evidence="5">
    <location>
        <begin position="1"/>
        <end position="17"/>
    </location>
</feature>
<dbReference type="InterPro" id="IPR017853">
    <property type="entry name" value="GH"/>
</dbReference>
<evidence type="ECO:0000256" key="1">
    <source>
        <dbReference type="ARBA" id="ARBA00005641"/>
    </source>
</evidence>
<evidence type="ECO:0000256" key="4">
    <source>
        <dbReference type="RuleBase" id="RU361153"/>
    </source>
</evidence>
<dbReference type="PROSITE" id="PS00659">
    <property type="entry name" value="GLYCOSYL_HYDROL_F5"/>
    <property type="match status" value="1"/>
</dbReference>
<comment type="similarity">
    <text evidence="1 4">Belongs to the glycosyl hydrolase 5 (cellulase A) family.</text>
</comment>